<dbReference type="RefSeq" id="WP_394841734.1">
    <property type="nucleotide sequence ID" value="NZ_CP089982.1"/>
</dbReference>
<dbReference type="EMBL" id="CP089982">
    <property type="protein sequence ID" value="WXA91113.1"/>
    <property type="molecule type" value="Genomic_DNA"/>
</dbReference>
<dbReference type="Pfam" id="PF05099">
    <property type="entry name" value="TerB"/>
    <property type="match status" value="1"/>
</dbReference>
<accession>A0ABZ2JX97</accession>
<organism evidence="2 3">
    <name type="scientific">Pendulispora brunnea</name>
    <dbReference type="NCBI Taxonomy" id="2905690"/>
    <lineage>
        <taxon>Bacteria</taxon>
        <taxon>Pseudomonadati</taxon>
        <taxon>Myxococcota</taxon>
        <taxon>Myxococcia</taxon>
        <taxon>Myxococcales</taxon>
        <taxon>Sorangiineae</taxon>
        <taxon>Pendulisporaceae</taxon>
        <taxon>Pendulispora</taxon>
    </lineage>
</organism>
<reference evidence="2 3" key="1">
    <citation type="submission" date="2021-12" db="EMBL/GenBank/DDBJ databases">
        <title>Discovery of the Pendulisporaceae a myxobacterial family with distinct sporulation behavior and unique specialized metabolism.</title>
        <authorList>
            <person name="Garcia R."/>
            <person name="Popoff A."/>
            <person name="Bader C.D."/>
            <person name="Loehr J."/>
            <person name="Walesch S."/>
            <person name="Walt C."/>
            <person name="Boldt J."/>
            <person name="Bunk B."/>
            <person name="Haeckl F.J.F.P.J."/>
            <person name="Gunesch A.P."/>
            <person name="Birkelbach J."/>
            <person name="Nuebel U."/>
            <person name="Pietschmann T."/>
            <person name="Bach T."/>
            <person name="Mueller R."/>
        </authorList>
    </citation>
    <scope>NUCLEOTIDE SEQUENCE [LARGE SCALE GENOMIC DNA]</scope>
    <source>
        <strain evidence="2 3">MSr12523</strain>
    </source>
</reference>
<evidence type="ECO:0000259" key="1">
    <source>
        <dbReference type="Pfam" id="PF05099"/>
    </source>
</evidence>
<dbReference type="SUPFAM" id="SSF158682">
    <property type="entry name" value="TerB-like"/>
    <property type="match status" value="1"/>
</dbReference>
<dbReference type="InterPro" id="IPR007791">
    <property type="entry name" value="DjlA_N"/>
</dbReference>
<name>A0ABZ2JX97_9BACT</name>
<protein>
    <submittedName>
        <fullName evidence="2">TerB family tellurite resistance protein</fullName>
    </submittedName>
</protein>
<sequence>MDSLDSLLIVRVWAAAAWADGRLDPAEAAALRRLIEASTELDAARRREAMALLRTAPSLDLAEVKRLRSDWREGIYRAARTISRLDGKVTGDEVSFLTRLRAVLDLDEAILKRIESESA</sequence>
<evidence type="ECO:0000313" key="3">
    <source>
        <dbReference type="Proteomes" id="UP001379533"/>
    </source>
</evidence>
<proteinExistence type="predicted"/>
<dbReference type="Gene3D" id="1.10.3680.10">
    <property type="entry name" value="TerB-like"/>
    <property type="match status" value="1"/>
</dbReference>
<evidence type="ECO:0000313" key="2">
    <source>
        <dbReference type="EMBL" id="WXA91113.1"/>
    </source>
</evidence>
<dbReference type="Proteomes" id="UP001379533">
    <property type="component" value="Chromosome"/>
</dbReference>
<feature type="domain" description="Co-chaperone DjlA N-terminal" evidence="1">
    <location>
        <begin position="12"/>
        <end position="114"/>
    </location>
</feature>
<gene>
    <name evidence="2" type="ORF">LZC95_32245</name>
</gene>
<keyword evidence="3" id="KW-1185">Reference proteome</keyword>
<dbReference type="InterPro" id="IPR029024">
    <property type="entry name" value="TerB-like"/>
</dbReference>